<protein>
    <submittedName>
        <fullName evidence="3">Uncharacterized protein</fullName>
    </submittedName>
</protein>
<evidence type="ECO:0000256" key="2">
    <source>
        <dbReference type="SAM" id="SignalP"/>
    </source>
</evidence>
<evidence type="ECO:0000313" key="4">
    <source>
        <dbReference type="Proteomes" id="UP000023152"/>
    </source>
</evidence>
<keyword evidence="2" id="KW-0732">Signal</keyword>
<dbReference type="AlphaFoldDB" id="X6M9D9"/>
<accession>X6M9D9</accession>
<dbReference type="Proteomes" id="UP000023152">
    <property type="component" value="Unassembled WGS sequence"/>
</dbReference>
<comment type="caution">
    <text evidence="3">The sequence shown here is derived from an EMBL/GenBank/DDBJ whole genome shotgun (WGS) entry which is preliminary data.</text>
</comment>
<feature type="compositionally biased region" description="Polar residues" evidence="1">
    <location>
        <begin position="191"/>
        <end position="201"/>
    </location>
</feature>
<organism evidence="3 4">
    <name type="scientific">Reticulomyxa filosa</name>
    <dbReference type="NCBI Taxonomy" id="46433"/>
    <lineage>
        <taxon>Eukaryota</taxon>
        <taxon>Sar</taxon>
        <taxon>Rhizaria</taxon>
        <taxon>Retaria</taxon>
        <taxon>Foraminifera</taxon>
        <taxon>Monothalamids</taxon>
        <taxon>Reticulomyxidae</taxon>
        <taxon>Reticulomyxa</taxon>
    </lineage>
</organism>
<proteinExistence type="predicted"/>
<evidence type="ECO:0000256" key="1">
    <source>
        <dbReference type="SAM" id="MobiDB-lite"/>
    </source>
</evidence>
<sequence>MFFLLLPLSLSSINLGECETEEEILEAIEQSRKITRLIISAVQKGSKFEVSQILEHYGYTSKLSIRLWSNGYVGLHGHKFVIFVYALLFQKIFKIVLYTCTCSLPCQTTNKIKFSLIGIENEEEIFNVLKKNRFAMEKLKQSVPQGTIAVSDLLTEWELPIGALQSKIIRRVQNHFKEEENEKTKPETNGQKESGNAQPTGDNDEKEQKKVETVIFIFVLF</sequence>
<feature type="compositionally biased region" description="Basic and acidic residues" evidence="1">
    <location>
        <begin position="177"/>
        <end position="186"/>
    </location>
</feature>
<gene>
    <name evidence="3" type="ORF">RFI_27281</name>
</gene>
<keyword evidence="4" id="KW-1185">Reference proteome</keyword>
<name>X6M9D9_RETFI</name>
<evidence type="ECO:0000313" key="3">
    <source>
        <dbReference type="EMBL" id="ETO10097.1"/>
    </source>
</evidence>
<feature type="chain" id="PRO_5004975209" evidence="2">
    <location>
        <begin position="19"/>
        <end position="221"/>
    </location>
</feature>
<feature type="signal peptide" evidence="2">
    <location>
        <begin position="1"/>
        <end position="18"/>
    </location>
</feature>
<reference evidence="3 4" key="1">
    <citation type="journal article" date="2013" name="Curr. Biol.">
        <title>The Genome of the Foraminiferan Reticulomyxa filosa.</title>
        <authorList>
            <person name="Glockner G."/>
            <person name="Hulsmann N."/>
            <person name="Schleicher M."/>
            <person name="Noegel A.A."/>
            <person name="Eichinger L."/>
            <person name="Gallinger C."/>
            <person name="Pawlowski J."/>
            <person name="Sierra R."/>
            <person name="Euteneuer U."/>
            <person name="Pillet L."/>
            <person name="Moustafa A."/>
            <person name="Platzer M."/>
            <person name="Groth M."/>
            <person name="Szafranski K."/>
            <person name="Schliwa M."/>
        </authorList>
    </citation>
    <scope>NUCLEOTIDE SEQUENCE [LARGE SCALE GENOMIC DNA]</scope>
</reference>
<feature type="region of interest" description="Disordered" evidence="1">
    <location>
        <begin position="177"/>
        <end position="207"/>
    </location>
</feature>
<dbReference type="EMBL" id="ASPP01023666">
    <property type="protein sequence ID" value="ETO10097.1"/>
    <property type="molecule type" value="Genomic_DNA"/>
</dbReference>